<keyword evidence="7" id="KW-0902">Two-component regulatory system</keyword>
<dbReference type="InterPro" id="IPR050640">
    <property type="entry name" value="Bact_2-comp_sensor_kinase"/>
</dbReference>
<feature type="transmembrane region" description="Helical" evidence="8">
    <location>
        <begin position="287"/>
        <end position="310"/>
    </location>
</feature>
<keyword evidence="3" id="KW-0808">Transferase</keyword>
<dbReference type="InterPro" id="IPR003594">
    <property type="entry name" value="HATPase_dom"/>
</dbReference>
<dbReference type="InterPro" id="IPR005467">
    <property type="entry name" value="His_kinase_dom"/>
</dbReference>
<gene>
    <name evidence="10" type="ORF">EAV92_07055</name>
</gene>
<reference evidence="10 11" key="1">
    <citation type="submission" date="2018-10" db="EMBL/GenBank/DDBJ databases">
        <title>Genome Sequence of Cohnella sp.</title>
        <authorList>
            <person name="Srinivasan S."/>
            <person name="Kim M.K."/>
        </authorList>
    </citation>
    <scope>NUCLEOTIDE SEQUENCE [LARGE SCALE GENOMIC DNA]</scope>
    <source>
        <strain evidence="10 11">18JY8-7</strain>
    </source>
</reference>
<evidence type="ECO:0000256" key="6">
    <source>
        <dbReference type="ARBA" id="ARBA00022840"/>
    </source>
</evidence>
<dbReference type="EMBL" id="CP033433">
    <property type="protein sequence ID" value="AYQ72349.1"/>
    <property type="molecule type" value="Genomic_DNA"/>
</dbReference>
<keyword evidence="8" id="KW-0812">Transmembrane</keyword>
<keyword evidence="6" id="KW-0067">ATP-binding</keyword>
<evidence type="ECO:0000256" key="4">
    <source>
        <dbReference type="ARBA" id="ARBA00022741"/>
    </source>
</evidence>
<evidence type="ECO:0000256" key="3">
    <source>
        <dbReference type="ARBA" id="ARBA00022679"/>
    </source>
</evidence>
<dbReference type="SUPFAM" id="SSF55874">
    <property type="entry name" value="ATPase domain of HSP90 chaperone/DNA topoisomerase II/histidine kinase"/>
    <property type="match status" value="1"/>
</dbReference>
<evidence type="ECO:0000256" key="5">
    <source>
        <dbReference type="ARBA" id="ARBA00022777"/>
    </source>
</evidence>
<dbReference type="InterPro" id="IPR010559">
    <property type="entry name" value="Sig_transdc_His_kin_internal"/>
</dbReference>
<sequence length="590" mass="66400">MRRLVSAFRTSIRQNKLFYSLKNRVTAVFLLSSMITFILVSAASYYTIYSILYNKIEKSIQLTLDQVSRDTDSAMDNLLSVSSQLSYGGIVSNDLANFLSTDSYSSKRTHYDNINSYLNLIDYTNPTAGFHFYYRKDSKDILFGNANLNRDFSLDGLPVLTQKTLFTFYGPYKSFSGGQSDLVISMSRPVDIQGDYSLKLYLESNLSVLPRILKTEQLGMPVSYAIVSDAGQVVYSELPDVLTQGAAYAGGLKSTPDAYLFESGSHYGWKLLAAFNKSAFNLEIRNWALRMGLLGIGVMLISLMLGYVVWRAVYVPIRVFKKEINLMASSQFDTVTERTNVAEFDKVLKEFHQMKDRIQSLLVEVKQKETDKRQLEVDKLLSQINPHFLYNTLNTVQWIARAERQPKIVKLVAELTRLLRYNLGKEGSVVTVARELSALKDYVSLQLVRNDHQFEVLFEVDEGVDNVAIPRFILQPLVENAIYHGLNEGEGTIVVKVAKEGPNLVTVQVQDDGAGLSEDRLRLMLEGGREGRTDVGLGIGLSYVNKMLEVHYGEGCKLSIDSLPGAGTTYSFAIPNREVQHHEDLEQQRA</sequence>
<dbReference type="KEGG" id="coh:EAV92_07055"/>
<dbReference type="Gene3D" id="6.10.340.10">
    <property type="match status" value="1"/>
</dbReference>
<evidence type="ECO:0000259" key="9">
    <source>
        <dbReference type="PROSITE" id="PS50109"/>
    </source>
</evidence>
<evidence type="ECO:0000313" key="10">
    <source>
        <dbReference type="EMBL" id="AYQ72349.1"/>
    </source>
</evidence>
<dbReference type="Proteomes" id="UP000269097">
    <property type="component" value="Chromosome"/>
</dbReference>
<keyword evidence="5 10" id="KW-0418">Kinase</keyword>
<evidence type="ECO:0000313" key="11">
    <source>
        <dbReference type="Proteomes" id="UP000269097"/>
    </source>
</evidence>
<keyword evidence="8" id="KW-0472">Membrane</keyword>
<dbReference type="Pfam" id="PF02518">
    <property type="entry name" value="HATPase_c"/>
    <property type="match status" value="1"/>
</dbReference>
<keyword evidence="11" id="KW-1185">Reference proteome</keyword>
<evidence type="ECO:0000256" key="1">
    <source>
        <dbReference type="ARBA" id="ARBA00000085"/>
    </source>
</evidence>
<comment type="catalytic activity">
    <reaction evidence="1">
        <text>ATP + protein L-histidine = ADP + protein N-phospho-L-histidine.</text>
        <dbReference type="EC" id="2.7.13.3"/>
    </reaction>
</comment>
<dbReference type="InterPro" id="IPR004358">
    <property type="entry name" value="Sig_transdc_His_kin-like_C"/>
</dbReference>
<evidence type="ECO:0000256" key="2">
    <source>
        <dbReference type="ARBA" id="ARBA00012438"/>
    </source>
</evidence>
<name>A0A3G3JXV3_9BACL</name>
<keyword evidence="8" id="KW-1133">Transmembrane helix</keyword>
<feature type="transmembrane region" description="Helical" evidence="8">
    <location>
        <begin position="25"/>
        <end position="48"/>
    </location>
</feature>
<evidence type="ECO:0000256" key="7">
    <source>
        <dbReference type="ARBA" id="ARBA00023012"/>
    </source>
</evidence>
<dbReference type="AlphaFoldDB" id="A0A3G3JXV3"/>
<dbReference type="InterPro" id="IPR036890">
    <property type="entry name" value="HATPase_C_sf"/>
</dbReference>
<dbReference type="EC" id="2.7.13.3" evidence="2"/>
<keyword evidence="4" id="KW-0547">Nucleotide-binding</keyword>
<accession>A0A3G3JXV3</accession>
<dbReference type="Pfam" id="PF06580">
    <property type="entry name" value="His_kinase"/>
    <property type="match status" value="1"/>
</dbReference>
<evidence type="ECO:0000256" key="8">
    <source>
        <dbReference type="SAM" id="Phobius"/>
    </source>
</evidence>
<dbReference type="GO" id="GO:0016020">
    <property type="term" value="C:membrane"/>
    <property type="evidence" value="ECO:0007669"/>
    <property type="project" value="InterPro"/>
</dbReference>
<dbReference type="PRINTS" id="PR00344">
    <property type="entry name" value="BCTRLSENSOR"/>
</dbReference>
<dbReference type="PROSITE" id="PS50109">
    <property type="entry name" value="HIS_KIN"/>
    <property type="match status" value="1"/>
</dbReference>
<dbReference type="GO" id="GO:0000155">
    <property type="term" value="F:phosphorelay sensor kinase activity"/>
    <property type="evidence" value="ECO:0007669"/>
    <property type="project" value="InterPro"/>
</dbReference>
<feature type="domain" description="Histidine kinase" evidence="9">
    <location>
        <begin position="473"/>
        <end position="578"/>
    </location>
</feature>
<protein>
    <recommendedName>
        <fullName evidence="2">histidine kinase</fullName>
        <ecNumber evidence="2">2.7.13.3</ecNumber>
    </recommendedName>
</protein>
<dbReference type="Gene3D" id="3.30.565.10">
    <property type="entry name" value="Histidine kinase-like ATPase, C-terminal domain"/>
    <property type="match status" value="1"/>
</dbReference>
<dbReference type="PANTHER" id="PTHR34220">
    <property type="entry name" value="SENSOR HISTIDINE KINASE YPDA"/>
    <property type="match status" value="1"/>
</dbReference>
<dbReference type="RefSeq" id="WP_123040409.1">
    <property type="nucleotide sequence ID" value="NZ_CP033433.1"/>
</dbReference>
<proteinExistence type="predicted"/>
<organism evidence="10 11">
    <name type="scientific">Cohnella candidum</name>
    <dbReference type="NCBI Taxonomy" id="2674991"/>
    <lineage>
        <taxon>Bacteria</taxon>
        <taxon>Bacillati</taxon>
        <taxon>Bacillota</taxon>
        <taxon>Bacilli</taxon>
        <taxon>Bacillales</taxon>
        <taxon>Paenibacillaceae</taxon>
        <taxon>Cohnella</taxon>
    </lineage>
</organism>
<dbReference type="SMART" id="SM00387">
    <property type="entry name" value="HATPase_c"/>
    <property type="match status" value="1"/>
</dbReference>
<dbReference type="GO" id="GO:0005524">
    <property type="term" value="F:ATP binding"/>
    <property type="evidence" value="ECO:0007669"/>
    <property type="project" value="UniProtKB-KW"/>
</dbReference>
<dbReference type="PANTHER" id="PTHR34220:SF7">
    <property type="entry name" value="SENSOR HISTIDINE KINASE YPDA"/>
    <property type="match status" value="1"/>
</dbReference>